<evidence type="ECO:0000313" key="3">
    <source>
        <dbReference type="Proteomes" id="UP000235363"/>
    </source>
</evidence>
<dbReference type="EMBL" id="PNHF01000005">
    <property type="protein sequence ID" value="PMC62910.1"/>
    <property type="molecule type" value="Genomic_DNA"/>
</dbReference>
<proteinExistence type="predicted"/>
<protein>
    <submittedName>
        <fullName evidence="2">Uncharacterized protein</fullName>
    </submittedName>
</protein>
<sequence length="190" mass="18472">MIRAPTAAVTFNTSFSSFHHGSVRVRGLTCTCCCGSGPCGGCAGPGRGPGWGAGRGPDRGPGPGPIAGCGDIGRGTSPPIGPIGPDGPVGSGRNRWPGRGGVCAGPGGGVGRSGKRGEGRVAGRVRSSCGAAGPCSSSSPRMPFAADATRSAASARSVSAAASSLLRSSGVVMGPTIRSPRQSCLATVRR</sequence>
<comment type="caution">
    <text evidence="2">The sequence shown here is derived from an EMBL/GenBank/DDBJ whole genome shotgun (WGS) entry which is preliminary data.</text>
</comment>
<evidence type="ECO:0000256" key="1">
    <source>
        <dbReference type="SAM" id="MobiDB-lite"/>
    </source>
</evidence>
<name>A0A2N6T0R9_9CORY</name>
<organism evidence="2 3">
    <name type="scientific">Corynebacterium xerosis</name>
    <dbReference type="NCBI Taxonomy" id="1725"/>
    <lineage>
        <taxon>Bacteria</taxon>
        <taxon>Bacillati</taxon>
        <taxon>Actinomycetota</taxon>
        <taxon>Actinomycetes</taxon>
        <taxon>Mycobacteriales</taxon>
        <taxon>Corynebacteriaceae</taxon>
        <taxon>Corynebacterium</taxon>
    </lineage>
</organism>
<reference evidence="2 3" key="1">
    <citation type="submission" date="2017-09" db="EMBL/GenBank/DDBJ databases">
        <title>Bacterial strain isolated from the female urinary microbiota.</title>
        <authorList>
            <person name="Thomas-White K."/>
            <person name="Kumar N."/>
            <person name="Forster S."/>
            <person name="Putonti C."/>
            <person name="Lawley T."/>
            <person name="Wolfe A.J."/>
        </authorList>
    </citation>
    <scope>NUCLEOTIDE SEQUENCE [LARGE SCALE GENOMIC DNA]</scope>
    <source>
        <strain evidence="2 3">UMB0908</strain>
    </source>
</reference>
<feature type="compositionally biased region" description="Gly residues" evidence="1">
    <location>
        <begin position="98"/>
        <end position="112"/>
    </location>
</feature>
<feature type="region of interest" description="Disordered" evidence="1">
    <location>
        <begin position="53"/>
        <end position="120"/>
    </location>
</feature>
<gene>
    <name evidence="2" type="ORF">CJ204_03435</name>
</gene>
<accession>A0A2N6T0R9</accession>
<evidence type="ECO:0000313" key="2">
    <source>
        <dbReference type="EMBL" id="PMC62910.1"/>
    </source>
</evidence>
<dbReference type="Proteomes" id="UP000235363">
    <property type="component" value="Unassembled WGS sequence"/>
</dbReference>
<dbReference type="AlphaFoldDB" id="A0A2N6T0R9"/>
<feature type="compositionally biased region" description="Gly residues" evidence="1">
    <location>
        <begin position="53"/>
        <end position="73"/>
    </location>
</feature>